<proteinExistence type="predicted"/>
<organism evidence="9 10">
    <name type="scientific">Microbacterium galbinum</name>
    <dbReference type="NCBI Taxonomy" id="2851646"/>
    <lineage>
        <taxon>Bacteria</taxon>
        <taxon>Bacillati</taxon>
        <taxon>Actinomycetota</taxon>
        <taxon>Actinomycetes</taxon>
        <taxon>Micrococcales</taxon>
        <taxon>Microbacteriaceae</taxon>
        <taxon>Microbacterium</taxon>
    </lineage>
</organism>
<reference evidence="9 10" key="1">
    <citation type="submission" date="2021-06" db="EMBL/GenBank/DDBJ databases">
        <title>Genome-based taxonomic framework of Microbacterium strains isolated from marine environment, the description of four new species and reclassification of four preexisting species.</title>
        <authorList>
            <person name="Lee S.D."/>
            <person name="Kim S.-M."/>
            <person name="Byeon Y.-S."/>
            <person name="Yang H.L."/>
            <person name="Kim I.S."/>
        </authorList>
    </citation>
    <scope>NUCLEOTIDE SEQUENCE [LARGE SCALE GENOMIC DNA]</scope>
    <source>
        <strain evidence="9 10">SSW1-36</strain>
    </source>
</reference>
<sequence length="128" mass="14309">MPFLFTIITLALTIGAVVDIVRREDSQVRFLPRLVWLIVVILLPLLGALLWFGLGRDYGDAGIAIPRLRRAPRTAPSTGTAAPPAPPRDIRTTEQQIADLDREIEEWRLREEIEKRKRDAGESGGEGL</sequence>
<dbReference type="RefSeq" id="WP_247634253.1">
    <property type="nucleotide sequence ID" value="NZ_CP078077.1"/>
</dbReference>
<dbReference type="InterPro" id="IPR027379">
    <property type="entry name" value="CLS_N"/>
</dbReference>
<keyword evidence="4 7" id="KW-1133">Transmembrane helix</keyword>
<dbReference type="Pfam" id="PF13396">
    <property type="entry name" value="PLDc_N"/>
    <property type="match status" value="1"/>
</dbReference>
<keyword evidence="5 7" id="KW-0472">Membrane</keyword>
<keyword evidence="3 7" id="KW-0812">Transmembrane</keyword>
<protein>
    <submittedName>
        <fullName evidence="9">PLDc N-terminal domain-containing protein</fullName>
    </submittedName>
</protein>
<dbReference type="Proteomes" id="UP000831963">
    <property type="component" value="Chromosome"/>
</dbReference>
<feature type="region of interest" description="Disordered" evidence="6">
    <location>
        <begin position="72"/>
        <end position="95"/>
    </location>
</feature>
<feature type="transmembrane region" description="Helical" evidence="7">
    <location>
        <begin position="34"/>
        <end position="54"/>
    </location>
</feature>
<evidence type="ECO:0000256" key="7">
    <source>
        <dbReference type="SAM" id="Phobius"/>
    </source>
</evidence>
<evidence type="ECO:0000256" key="2">
    <source>
        <dbReference type="ARBA" id="ARBA00022475"/>
    </source>
</evidence>
<evidence type="ECO:0000256" key="1">
    <source>
        <dbReference type="ARBA" id="ARBA00004651"/>
    </source>
</evidence>
<keyword evidence="2" id="KW-1003">Cell membrane</keyword>
<dbReference type="EMBL" id="CP078077">
    <property type="protein sequence ID" value="UPL13235.1"/>
    <property type="molecule type" value="Genomic_DNA"/>
</dbReference>
<evidence type="ECO:0000256" key="4">
    <source>
        <dbReference type="ARBA" id="ARBA00022989"/>
    </source>
</evidence>
<name>A0ABY4INM5_9MICO</name>
<evidence type="ECO:0000256" key="3">
    <source>
        <dbReference type="ARBA" id="ARBA00022692"/>
    </source>
</evidence>
<keyword evidence="10" id="KW-1185">Reference proteome</keyword>
<feature type="compositionally biased region" description="Low complexity" evidence="6">
    <location>
        <begin position="73"/>
        <end position="82"/>
    </location>
</feature>
<evidence type="ECO:0000259" key="8">
    <source>
        <dbReference type="Pfam" id="PF13396"/>
    </source>
</evidence>
<evidence type="ECO:0000313" key="9">
    <source>
        <dbReference type="EMBL" id="UPL13235.1"/>
    </source>
</evidence>
<gene>
    <name evidence="9" type="ORF">KV396_01550</name>
</gene>
<feature type="domain" description="Cardiolipin synthase N-terminal" evidence="8">
    <location>
        <begin position="11"/>
        <end position="56"/>
    </location>
</feature>
<evidence type="ECO:0000256" key="5">
    <source>
        <dbReference type="ARBA" id="ARBA00023136"/>
    </source>
</evidence>
<accession>A0ABY4INM5</accession>
<evidence type="ECO:0000256" key="6">
    <source>
        <dbReference type="SAM" id="MobiDB-lite"/>
    </source>
</evidence>
<evidence type="ECO:0000313" key="10">
    <source>
        <dbReference type="Proteomes" id="UP000831963"/>
    </source>
</evidence>
<comment type="subcellular location">
    <subcellularLocation>
        <location evidence="1">Cell membrane</location>
        <topology evidence="1">Multi-pass membrane protein</topology>
    </subcellularLocation>
</comment>